<reference evidence="1" key="1">
    <citation type="submission" date="2024-05" db="EMBL/GenBank/DDBJ databases">
        <authorList>
            <person name="Kwon M."/>
            <person name="Moon K."/>
        </authorList>
    </citation>
    <scope>NUCLEOTIDE SEQUENCE</scope>
</reference>
<protein>
    <submittedName>
        <fullName evidence="1">Uncharacterized protein</fullName>
    </submittedName>
</protein>
<organism evidence="1">
    <name type="scientific">Xanthomonas phage MK21</name>
    <dbReference type="NCBI Taxonomy" id="3148942"/>
    <lineage>
        <taxon>Viruses</taxon>
        <taxon>Duplodnaviria</taxon>
        <taxon>Heunggongvirae</taxon>
        <taxon>Uroviricota</taxon>
        <taxon>Caudoviricetes</taxon>
    </lineage>
</organism>
<dbReference type="EMBL" id="PP780467">
    <property type="protein sequence ID" value="XBN74700.1"/>
    <property type="molecule type" value="Genomic_DNA"/>
</dbReference>
<proteinExistence type="predicted"/>
<evidence type="ECO:0000313" key="1">
    <source>
        <dbReference type="EMBL" id="XBN74700.1"/>
    </source>
</evidence>
<sequence length="102" mass="12184">MKTELVDFWQRVSRLFKAQRLANKPGWVVMAWDIDEEVEDYHAFHRGERFGMDPVTGRFPNRASAEKYADFRNNEENRKLSDGFGFYVEHETLTNYPLKDTY</sequence>
<accession>A0AAU7J8J5</accession>
<reference evidence="1" key="2">
    <citation type="submission" date="2024-06" db="EMBL/GenBank/DDBJ databases">
        <title>Novel bacteriophage MK21 infecting Xanthomonas citri.</title>
        <authorList>
            <person name="Song S.-H."/>
            <person name="Lee A.H."/>
            <person name="Choi K.-M."/>
            <person name="Oh D."/>
            <person name="Park J.-G."/>
        </authorList>
    </citation>
    <scope>NUCLEOTIDE SEQUENCE</scope>
</reference>
<name>A0AAU7J8J5_9CAUD</name>